<evidence type="ECO:0000259" key="10">
    <source>
        <dbReference type="PROSITE" id="PS51007"/>
    </source>
</evidence>
<reference evidence="11 12" key="1">
    <citation type="submission" date="2007-07" db="EMBL/GenBank/DDBJ databases">
        <title>Complete sequence of chromosome of Xanthobacter autotrophicus Py2.</title>
        <authorList>
            <consortium name="US DOE Joint Genome Institute"/>
            <person name="Copeland A."/>
            <person name="Lucas S."/>
            <person name="Lapidus A."/>
            <person name="Barry K."/>
            <person name="Glavina del Rio T."/>
            <person name="Hammon N."/>
            <person name="Israni S."/>
            <person name="Dalin E."/>
            <person name="Tice H."/>
            <person name="Pitluck S."/>
            <person name="Sims D."/>
            <person name="Brettin T."/>
            <person name="Bruce D."/>
            <person name="Detter J.C."/>
            <person name="Han C."/>
            <person name="Tapia R."/>
            <person name="Brainard J."/>
            <person name="Schmutz J."/>
            <person name="Larimer F."/>
            <person name="Land M."/>
            <person name="Hauser L."/>
            <person name="Kyrpides N."/>
            <person name="Kim E."/>
            <person name="Ensigns S.A."/>
            <person name="Richardson P."/>
        </authorList>
    </citation>
    <scope>NUCLEOTIDE SEQUENCE [LARGE SCALE GENOMIC DNA]</scope>
    <source>
        <strain evidence="12">ATCC BAA-1158 / Py2</strain>
    </source>
</reference>
<dbReference type="PANTHER" id="PTHR35008">
    <property type="entry name" value="BLL4482 PROTEIN-RELATED"/>
    <property type="match status" value="1"/>
</dbReference>
<evidence type="ECO:0000256" key="5">
    <source>
        <dbReference type="ARBA" id="ARBA00022723"/>
    </source>
</evidence>
<protein>
    <submittedName>
        <fullName evidence="11">Gluconate 2-dehydrogenase (Acceptor)</fullName>
        <ecNumber evidence="11">1.1.99.3</ecNumber>
    </submittedName>
</protein>
<dbReference type="eggNOG" id="COG2010">
    <property type="taxonomic scope" value="Bacteria"/>
</dbReference>
<gene>
    <name evidence="11" type="ordered locus">Xaut_1761</name>
</gene>
<dbReference type="AlphaFoldDB" id="A7IG63"/>
<dbReference type="HOGENOM" id="CLU_028594_0_1_5"/>
<evidence type="ECO:0000256" key="3">
    <source>
        <dbReference type="ARBA" id="ARBA00022617"/>
    </source>
</evidence>
<dbReference type="InterPro" id="IPR008168">
    <property type="entry name" value="Cyt_C_IC"/>
</dbReference>
<dbReference type="GO" id="GO:0009055">
    <property type="term" value="F:electron transfer activity"/>
    <property type="evidence" value="ECO:0007669"/>
    <property type="project" value="InterPro"/>
</dbReference>
<dbReference type="Pfam" id="PF00034">
    <property type="entry name" value="Cytochrom_C"/>
    <property type="match status" value="1"/>
</dbReference>
<feature type="domain" description="Cytochrome c" evidence="10">
    <location>
        <begin position="313"/>
        <end position="398"/>
    </location>
</feature>
<evidence type="ECO:0000256" key="7">
    <source>
        <dbReference type="ARBA" id="ARBA00023004"/>
    </source>
</evidence>
<dbReference type="SUPFAM" id="SSF46626">
    <property type="entry name" value="Cytochrome c"/>
    <property type="match status" value="3"/>
</dbReference>
<accession>A7IG63</accession>
<evidence type="ECO:0000256" key="1">
    <source>
        <dbReference type="ARBA" id="ARBA00001926"/>
    </source>
</evidence>
<sequence length="680" mass="70761">MVRASGFSRRIAALAAATFLSAGAPAVAQIATYPVADAAKDADLVARGEYLAKAADCMPCHTGDKAKPFAGGLGLNTPFGMIYSPNITSDRSTGIGLWTYEQFVNAVRNGIRKDGAYLYPAMPFDAYTEISDDDMKALWAFVRRIPPIPNTPPANGLEFPFNVRLGMLAWRELFFQNARFVPNAAKSAEWNRGAYLVNALGHCSDCHTPRNIMGATKGKAHFLGADVDGFWAPDIATDALMKDGWTVDTLSVFLKTGSAPAKTSVFGPMAEVVHDSLGFLTDADRAAIVTYLFDSPRPADVPAPQAASPLPAAVYTRASALYVDNCAVCHMDKGAGRGDTVPALAGNPAVVAVEPYNIIMAVLGGLPTGGTYGAMPSFAGRLDDRQIADLANYVRTSWGNTAAPNVTASMVASWRATTHVPDYGTQAADAFTCPDVGGAPGSDGPDPKAVAALSAMMAGGQHSIPMMVDAYKAASGSAGSGTVVDALTAAYCPVVAKSDAPTWQKYAELRRFTLQTALEVSRRTITGPVDSQPIAWALPVGPGLVLKEPKSLVGKLACPADDGKAVPADLSAAATKLLGAPKPPMAGDAISTLATTLYQQNPKAPPADVANALIAAYCRVVVAEPNTTVADQNELLNGFAGQAVQALQLLPPRKVVVEVPTKPAAPAPAPAAAPVPAKKK</sequence>
<keyword evidence="4" id="KW-0679">Respiratory chain</keyword>
<dbReference type="PANTHER" id="PTHR35008:SF8">
    <property type="entry name" value="ALCOHOL DEHYDROGENASE CYTOCHROME C SUBUNIT"/>
    <property type="match status" value="1"/>
</dbReference>
<evidence type="ECO:0000256" key="6">
    <source>
        <dbReference type="ARBA" id="ARBA00022982"/>
    </source>
</evidence>
<dbReference type="OrthoDB" id="9811281at2"/>
<proteinExistence type="predicted"/>
<keyword evidence="7 8" id="KW-0408">Iron</keyword>
<keyword evidence="9" id="KW-0732">Signal</keyword>
<dbReference type="Pfam" id="PF13442">
    <property type="entry name" value="Cytochrome_CBB3"/>
    <property type="match status" value="1"/>
</dbReference>
<comment type="cofactor">
    <cofactor evidence="1">
        <name>heme c</name>
        <dbReference type="ChEBI" id="CHEBI:61717"/>
    </cofactor>
</comment>
<evidence type="ECO:0000313" key="11">
    <source>
        <dbReference type="EMBL" id="ABS67006.1"/>
    </source>
</evidence>
<dbReference type="STRING" id="78245.Xaut_1761"/>
<evidence type="ECO:0000256" key="2">
    <source>
        <dbReference type="ARBA" id="ARBA00022448"/>
    </source>
</evidence>
<dbReference type="PROSITE" id="PS51007">
    <property type="entry name" value="CYTC"/>
    <property type="match status" value="3"/>
</dbReference>
<dbReference type="Gene3D" id="1.10.760.10">
    <property type="entry name" value="Cytochrome c-like domain"/>
    <property type="match status" value="2"/>
</dbReference>
<evidence type="ECO:0000313" key="12">
    <source>
        <dbReference type="Proteomes" id="UP000002417"/>
    </source>
</evidence>
<evidence type="ECO:0000256" key="8">
    <source>
        <dbReference type="PROSITE-ProRule" id="PRU00433"/>
    </source>
</evidence>
<name>A7IG63_XANP2</name>
<dbReference type="EMBL" id="CP000781">
    <property type="protein sequence ID" value="ABS67006.1"/>
    <property type="molecule type" value="Genomic_DNA"/>
</dbReference>
<keyword evidence="6" id="KW-0249">Electron transport</keyword>
<dbReference type="PhylomeDB" id="A7IG63"/>
<keyword evidence="5 8" id="KW-0479">Metal-binding</keyword>
<dbReference type="GO" id="GO:0005506">
    <property type="term" value="F:iron ion binding"/>
    <property type="evidence" value="ECO:0007669"/>
    <property type="project" value="InterPro"/>
</dbReference>
<keyword evidence="11" id="KW-0560">Oxidoreductase</keyword>
<feature type="domain" description="Cytochrome c" evidence="10">
    <location>
        <begin position="188"/>
        <end position="296"/>
    </location>
</feature>
<feature type="signal peptide" evidence="9">
    <location>
        <begin position="1"/>
        <end position="28"/>
    </location>
</feature>
<evidence type="ECO:0000256" key="4">
    <source>
        <dbReference type="ARBA" id="ARBA00022660"/>
    </source>
</evidence>
<dbReference type="Proteomes" id="UP000002417">
    <property type="component" value="Chromosome"/>
</dbReference>
<dbReference type="GO" id="GO:0033717">
    <property type="term" value="F:gluconate 2-dehydrogenase (acceptor) activity"/>
    <property type="evidence" value="ECO:0007669"/>
    <property type="project" value="UniProtKB-EC"/>
</dbReference>
<feature type="domain" description="Cytochrome c" evidence="10">
    <location>
        <begin position="43"/>
        <end position="146"/>
    </location>
</feature>
<keyword evidence="12" id="KW-1185">Reference proteome</keyword>
<dbReference type="InterPro" id="IPR009056">
    <property type="entry name" value="Cyt_c-like_dom"/>
</dbReference>
<dbReference type="InterPro" id="IPR036909">
    <property type="entry name" value="Cyt_c-like_dom_sf"/>
</dbReference>
<dbReference type="EC" id="1.1.99.3" evidence="11"/>
<evidence type="ECO:0000256" key="9">
    <source>
        <dbReference type="SAM" id="SignalP"/>
    </source>
</evidence>
<keyword evidence="2" id="KW-0813">Transport</keyword>
<dbReference type="KEGG" id="xau:Xaut_1761"/>
<dbReference type="InterPro" id="IPR051459">
    <property type="entry name" value="Cytochrome_c-type_DH"/>
</dbReference>
<feature type="chain" id="PRO_5002710939" evidence="9">
    <location>
        <begin position="29"/>
        <end position="680"/>
    </location>
</feature>
<organism evidence="11 12">
    <name type="scientific">Xanthobacter autotrophicus (strain ATCC BAA-1158 / Py2)</name>
    <dbReference type="NCBI Taxonomy" id="78245"/>
    <lineage>
        <taxon>Bacteria</taxon>
        <taxon>Pseudomonadati</taxon>
        <taxon>Pseudomonadota</taxon>
        <taxon>Alphaproteobacteria</taxon>
        <taxon>Hyphomicrobiales</taxon>
        <taxon>Xanthobacteraceae</taxon>
        <taxon>Xanthobacter</taxon>
    </lineage>
</organism>
<dbReference type="PRINTS" id="PR00605">
    <property type="entry name" value="CYTCHROMECIC"/>
</dbReference>
<dbReference type="GO" id="GO:0020037">
    <property type="term" value="F:heme binding"/>
    <property type="evidence" value="ECO:0007669"/>
    <property type="project" value="InterPro"/>
</dbReference>
<keyword evidence="3 8" id="KW-0349">Heme</keyword>